<dbReference type="Gene3D" id="2.40.50.140">
    <property type="entry name" value="Nucleic acid-binding proteins"/>
    <property type="match status" value="1"/>
</dbReference>
<dbReference type="EMBL" id="HBIV01047615">
    <property type="protein sequence ID" value="CAE0681331.1"/>
    <property type="molecule type" value="Transcribed_RNA"/>
</dbReference>
<dbReference type="GO" id="GO:0032211">
    <property type="term" value="P:negative regulation of telomere maintenance via telomerase"/>
    <property type="evidence" value="ECO:0007669"/>
    <property type="project" value="TreeGrafter"/>
</dbReference>
<sequence>MSVPFGTLSNRDHGDITHLDDESGKIASIDEIQSAKKYGENYRVTGQLIKYNASSNICTISSVDCKGELTINIDLIANFPFKLGSLFQFIGEWRLDGCLHARIARNVDGLDMKLYAAAVKLCREHGRIPI</sequence>
<dbReference type="Pfam" id="PF15490">
    <property type="entry name" value="Ten1_2"/>
    <property type="match status" value="1"/>
</dbReference>
<dbReference type="PANTHER" id="PTHR33905">
    <property type="entry name" value="CST COMPLEX SUBUNIT TEN1"/>
    <property type="match status" value="1"/>
</dbReference>
<dbReference type="GO" id="GO:0042162">
    <property type="term" value="F:telomeric DNA binding"/>
    <property type="evidence" value="ECO:0007669"/>
    <property type="project" value="TreeGrafter"/>
</dbReference>
<organism evidence="1">
    <name type="scientific">Lotharella globosa</name>
    <dbReference type="NCBI Taxonomy" id="91324"/>
    <lineage>
        <taxon>Eukaryota</taxon>
        <taxon>Sar</taxon>
        <taxon>Rhizaria</taxon>
        <taxon>Cercozoa</taxon>
        <taxon>Chlorarachniophyceae</taxon>
        <taxon>Lotharella</taxon>
    </lineage>
</organism>
<accession>A0A7S3ZEX8</accession>
<gene>
    <name evidence="1" type="ORF">LGLO00237_LOCUS33118</name>
</gene>
<dbReference type="InterPro" id="IPR012340">
    <property type="entry name" value="NA-bd_OB-fold"/>
</dbReference>
<dbReference type="InterPro" id="IPR029146">
    <property type="entry name" value="Ten1_animal_plant"/>
</dbReference>
<evidence type="ECO:0008006" key="2">
    <source>
        <dbReference type="Google" id="ProtNLM"/>
    </source>
</evidence>
<dbReference type="GO" id="GO:1990879">
    <property type="term" value="C:CST complex"/>
    <property type="evidence" value="ECO:0007669"/>
    <property type="project" value="InterPro"/>
</dbReference>
<dbReference type="GO" id="GO:0010521">
    <property type="term" value="F:telomerase inhibitor activity"/>
    <property type="evidence" value="ECO:0007669"/>
    <property type="project" value="TreeGrafter"/>
</dbReference>
<dbReference type="AlphaFoldDB" id="A0A7S3ZEX8"/>
<dbReference type="GO" id="GO:0003697">
    <property type="term" value="F:single-stranded DNA binding"/>
    <property type="evidence" value="ECO:0007669"/>
    <property type="project" value="InterPro"/>
</dbReference>
<proteinExistence type="predicted"/>
<protein>
    <recommendedName>
        <fullName evidence="2">CST complex subunit Stn1 N-terminal domain-containing protein</fullName>
    </recommendedName>
</protein>
<name>A0A7S3ZEX8_9EUKA</name>
<evidence type="ECO:0000313" key="1">
    <source>
        <dbReference type="EMBL" id="CAE0681331.1"/>
    </source>
</evidence>
<reference evidence="1" key="1">
    <citation type="submission" date="2021-01" db="EMBL/GenBank/DDBJ databases">
        <authorList>
            <person name="Corre E."/>
            <person name="Pelletier E."/>
            <person name="Niang G."/>
            <person name="Scheremetjew M."/>
            <person name="Finn R."/>
            <person name="Kale V."/>
            <person name="Holt S."/>
            <person name="Cochrane G."/>
            <person name="Meng A."/>
            <person name="Brown T."/>
            <person name="Cohen L."/>
        </authorList>
    </citation>
    <scope>NUCLEOTIDE SEQUENCE</scope>
    <source>
        <strain evidence="1">CCCM811</strain>
    </source>
</reference>
<dbReference type="PANTHER" id="PTHR33905:SF1">
    <property type="entry name" value="CST COMPLEX SUBUNIT TEN1"/>
    <property type="match status" value="1"/>
</dbReference>